<dbReference type="EC" id="1.4.4.2" evidence="1"/>
<keyword evidence="7" id="KW-1185">Reference proteome</keyword>
<dbReference type="Gene3D" id="3.90.1150.10">
    <property type="entry name" value="Aspartate Aminotransferase, domain 1"/>
    <property type="match status" value="1"/>
</dbReference>
<proteinExistence type="predicted"/>
<evidence type="ECO:0000256" key="3">
    <source>
        <dbReference type="ARBA" id="ARBA00023002"/>
    </source>
</evidence>
<dbReference type="Gene3D" id="6.20.440.10">
    <property type="match status" value="1"/>
</dbReference>
<dbReference type="Gene3D" id="3.40.640.10">
    <property type="entry name" value="Type I PLP-dependent aspartate aminotransferase-like (Major domain)"/>
    <property type="match status" value="1"/>
</dbReference>
<name>A0ABY6HRK8_9ARCH</name>
<keyword evidence="2" id="KW-0663">Pyridoxal phosphate</keyword>
<feature type="domain" description="Glycine dehydrogenase C-terminal" evidence="5">
    <location>
        <begin position="349"/>
        <end position="445"/>
    </location>
</feature>
<protein>
    <recommendedName>
        <fullName evidence="1">glycine dehydrogenase (aminomethyl-transferring)</fullName>
        <ecNumber evidence="1">1.4.4.2</ecNumber>
    </recommendedName>
</protein>
<dbReference type="Proteomes" id="UP001208689">
    <property type="component" value="Chromosome"/>
</dbReference>
<reference evidence="6" key="1">
    <citation type="submission" date="2022-09" db="EMBL/GenBank/DDBJ databases">
        <title>Actin cytoskeleton and complex cell architecture in an #Asgard archaeon.</title>
        <authorList>
            <person name="Ponce Toledo R.I."/>
            <person name="Schleper C."/>
            <person name="Rodrigues Oliveira T."/>
            <person name="Wollweber F."/>
            <person name="Xu J."/>
            <person name="Rittmann S."/>
            <person name="Klingl A."/>
            <person name="Pilhofer M."/>
        </authorList>
    </citation>
    <scope>NUCLEOTIDE SEQUENCE</scope>
    <source>
        <strain evidence="6">B-35</strain>
    </source>
</reference>
<dbReference type="EMBL" id="CP104013">
    <property type="protein sequence ID" value="UYP46148.1"/>
    <property type="molecule type" value="Genomic_DNA"/>
</dbReference>
<evidence type="ECO:0000313" key="6">
    <source>
        <dbReference type="EMBL" id="UYP46148.1"/>
    </source>
</evidence>
<dbReference type="InterPro" id="IPR049316">
    <property type="entry name" value="GDC-P_C"/>
</dbReference>
<dbReference type="Pfam" id="PF21478">
    <property type="entry name" value="GcvP2_C"/>
    <property type="match status" value="1"/>
</dbReference>
<evidence type="ECO:0000256" key="4">
    <source>
        <dbReference type="ARBA" id="ARBA00049026"/>
    </source>
</evidence>
<dbReference type="InterPro" id="IPR015421">
    <property type="entry name" value="PyrdxlP-dep_Trfase_major"/>
</dbReference>
<dbReference type="InterPro" id="IPR020581">
    <property type="entry name" value="GDC_P"/>
</dbReference>
<evidence type="ECO:0000256" key="2">
    <source>
        <dbReference type="ARBA" id="ARBA00022898"/>
    </source>
</evidence>
<comment type="catalytic activity">
    <reaction evidence="4">
        <text>N(6)-[(R)-lipoyl]-L-lysyl-[glycine-cleavage complex H protein] + glycine + H(+) = N(6)-[(R)-S(8)-aminomethyldihydrolipoyl]-L-lysyl-[glycine-cleavage complex H protein] + CO2</text>
        <dbReference type="Rhea" id="RHEA:24304"/>
        <dbReference type="Rhea" id="RHEA-COMP:10494"/>
        <dbReference type="Rhea" id="RHEA-COMP:10495"/>
        <dbReference type="ChEBI" id="CHEBI:15378"/>
        <dbReference type="ChEBI" id="CHEBI:16526"/>
        <dbReference type="ChEBI" id="CHEBI:57305"/>
        <dbReference type="ChEBI" id="CHEBI:83099"/>
        <dbReference type="ChEBI" id="CHEBI:83143"/>
        <dbReference type="EC" id="1.4.4.2"/>
    </reaction>
</comment>
<gene>
    <name evidence="6" type="ORF">NEF87_002433</name>
</gene>
<accession>A0ABY6HRK8</accession>
<dbReference type="PANTHER" id="PTHR11773">
    <property type="entry name" value="GLYCINE DEHYDROGENASE, DECARBOXYLATING"/>
    <property type="match status" value="1"/>
</dbReference>
<evidence type="ECO:0000259" key="5">
    <source>
        <dbReference type="Pfam" id="PF21478"/>
    </source>
</evidence>
<evidence type="ECO:0000256" key="1">
    <source>
        <dbReference type="ARBA" id="ARBA00012134"/>
    </source>
</evidence>
<dbReference type="InterPro" id="IPR015424">
    <property type="entry name" value="PyrdxlP-dep_Trfase"/>
</dbReference>
<evidence type="ECO:0000313" key="7">
    <source>
        <dbReference type="Proteomes" id="UP001208689"/>
    </source>
</evidence>
<dbReference type="SUPFAM" id="SSF53383">
    <property type="entry name" value="PLP-dependent transferases"/>
    <property type="match status" value="1"/>
</dbReference>
<dbReference type="NCBIfam" id="NF003346">
    <property type="entry name" value="PRK04366.1"/>
    <property type="match status" value="1"/>
</dbReference>
<organism evidence="6 7">
    <name type="scientific">Candidatus Lokiarchaeum ossiferum</name>
    <dbReference type="NCBI Taxonomy" id="2951803"/>
    <lineage>
        <taxon>Archaea</taxon>
        <taxon>Promethearchaeati</taxon>
        <taxon>Promethearchaeota</taxon>
        <taxon>Promethearchaeia</taxon>
        <taxon>Promethearchaeales</taxon>
        <taxon>Promethearchaeaceae</taxon>
        <taxon>Candidatus Lokiarchaeum</taxon>
    </lineage>
</organism>
<sequence>MNKIQLIFEKGYETTKNNFVPQMDIDEIPLTELLTSDNLRTDEINIPDIPEFEIVRHFTNLSQKNYAVDSGIYPLGSCTMKYNPRINEKTARLPHFANIHPLQEENEGAIELIYNLGKDLCEICGMDAFTLNPAAGAQGELTGILIFKKYFEVRGEKKTKIIVPDSAHGTNPASSVMAGFDIIEIKSDENGELPLDQLEFAMQEGDVAGLMLTNPNTVGMFDRNILQITEIVHKYGGLCYYDGANLNPILGMCRPGDMGFDIIHLNLHKTFSTPHGGGGPGAGPVGVKADLIPYLPCPQVISTEKGLACMDNEETTIGRLRSFWGNFGVLVRAYTYILALGAEGLRRAGQNAVLNANYLRVSLHEKYAVPYDRICMHEFVIDAHLPNGVNAEDVAKALLDRKLYAPTSYFPLIVHEALMVEPTETENKRELDRFIEAMLEIYEETINNPEHLKSGPHNLDVGRLDATLAARKPHLKD</sequence>
<dbReference type="InterPro" id="IPR015422">
    <property type="entry name" value="PyrdxlP-dep_Trfase_small"/>
</dbReference>
<keyword evidence="3 6" id="KW-0560">Oxidoreductase</keyword>
<dbReference type="PANTHER" id="PTHR11773:SF1">
    <property type="entry name" value="GLYCINE DEHYDROGENASE (DECARBOXYLATING), MITOCHONDRIAL"/>
    <property type="match status" value="1"/>
</dbReference>
<dbReference type="GO" id="GO:0004375">
    <property type="term" value="F:glycine dehydrogenase (decarboxylating) activity"/>
    <property type="evidence" value="ECO:0007669"/>
    <property type="project" value="UniProtKB-EC"/>
</dbReference>